<dbReference type="InterPro" id="IPR011990">
    <property type="entry name" value="TPR-like_helical_dom_sf"/>
</dbReference>
<keyword evidence="1" id="KW-0802">TPR repeat</keyword>
<name>A0A7S2DVQ8_9EUKA</name>
<protein>
    <recommendedName>
        <fullName evidence="3">Kinesin light chain</fullName>
    </recommendedName>
</protein>
<dbReference type="PANTHER" id="PTHR46082:SF6">
    <property type="entry name" value="AAA+ ATPASE DOMAIN-CONTAINING PROTEIN-RELATED"/>
    <property type="match status" value="1"/>
</dbReference>
<dbReference type="PROSITE" id="PS50005">
    <property type="entry name" value="TPR"/>
    <property type="match status" value="1"/>
</dbReference>
<accession>A0A7S2DVQ8</accession>
<evidence type="ECO:0000256" key="1">
    <source>
        <dbReference type="PROSITE-ProRule" id="PRU00339"/>
    </source>
</evidence>
<gene>
    <name evidence="2" type="ORF">CBRE1094_LOCUS20752</name>
</gene>
<dbReference type="Gene3D" id="1.25.40.10">
    <property type="entry name" value="Tetratricopeptide repeat domain"/>
    <property type="match status" value="2"/>
</dbReference>
<reference evidence="2" key="1">
    <citation type="submission" date="2021-01" db="EMBL/GenBank/DDBJ databases">
        <authorList>
            <person name="Corre E."/>
            <person name="Pelletier E."/>
            <person name="Niang G."/>
            <person name="Scheremetjew M."/>
            <person name="Finn R."/>
            <person name="Kale V."/>
            <person name="Holt S."/>
            <person name="Cochrane G."/>
            <person name="Meng A."/>
            <person name="Brown T."/>
            <person name="Cohen L."/>
        </authorList>
    </citation>
    <scope>NUCLEOTIDE SEQUENCE</scope>
    <source>
        <strain evidence="2">UTEX LB 985</strain>
    </source>
</reference>
<dbReference type="EMBL" id="HBGU01037937">
    <property type="protein sequence ID" value="CAD9464329.1"/>
    <property type="molecule type" value="Transcribed_RNA"/>
</dbReference>
<sequence length="532" mass="59287">MEGVRGIGHTLLILSPWDNPRPLRRAWCLWEILSTSRTNSELSIEMAPSQISEFRSALTHDFNKVLAAVSNINMRLSQAYLKTDEDMIKAAVEATIGFTELNSMIAGRMRDWLTEQGDAALRGVSEEERVTSPLAMNLVRLLLDQGKLEEAEEAGRQACASIVGKYGEDHSQAFYAMNGLGRVLRSRGQYDEAEALFRKALEGYSREGPDSGPDSKDTFTAQNNLAELLVHTGQPDEAEPMLVEVHDKIKSQLDLLKKEELSEEDELKLLDFWGKALKLQDLNLADPDERGKKLGEVEALYLMAGNNLAGIYMARKQFDIAEPYVRETYDTRRRINGDRHPWTLNALNNLASAQKGNKKLEEAEASYQTVVEGRVETLGSLHISTLTSINNLAVVLCDLQKFDKALPMLEQAYHGHRDVLGPAHDRTVDILLNYTTLLHNTEGPDKAIVTGRQALDDILNSAAQEVANDGEPEVPASRRFSVVAPSKLAHNELSADQIASARKIAQLLHNLLTHNERVEEAEEVMAKLSEYH</sequence>
<feature type="repeat" description="TPR" evidence="1">
    <location>
        <begin position="174"/>
        <end position="207"/>
    </location>
</feature>
<dbReference type="InterPro" id="IPR053137">
    <property type="entry name" value="NLR-like"/>
</dbReference>
<dbReference type="SUPFAM" id="SSF48452">
    <property type="entry name" value="TPR-like"/>
    <property type="match status" value="3"/>
</dbReference>
<dbReference type="InterPro" id="IPR019734">
    <property type="entry name" value="TPR_rpt"/>
</dbReference>
<organism evidence="2">
    <name type="scientific">Haptolina brevifila</name>
    <dbReference type="NCBI Taxonomy" id="156173"/>
    <lineage>
        <taxon>Eukaryota</taxon>
        <taxon>Haptista</taxon>
        <taxon>Haptophyta</taxon>
        <taxon>Prymnesiophyceae</taxon>
        <taxon>Prymnesiales</taxon>
        <taxon>Prymnesiaceae</taxon>
        <taxon>Haptolina</taxon>
    </lineage>
</organism>
<proteinExistence type="predicted"/>
<dbReference type="Pfam" id="PF13424">
    <property type="entry name" value="TPR_12"/>
    <property type="match status" value="3"/>
</dbReference>
<dbReference type="SMART" id="SM00028">
    <property type="entry name" value="TPR"/>
    <property type="match status" value="4"/>
</dbReference>
<dbReference type="Pfam" id="PF13374">
    <property type="entry name" value="TPR_10"/>
    <property type="match status" value="1"/>
</dbReference>
<evidence type="ECO:0008006" key="3">
    <source>
        <dbReference type="Google" id="ProtNLM"/>
    </source>
</evidence>
<dbReference type="PANTHER" id="PTHR46082">
    <property type="entry name" value="ATP/GTP-BINDING PROTEIN-RELATED"/>
    <property type="match status" value="1"/>
</dbReference>
<evidence type="ECO:0000313" key="2">
    <source>
        <dbReference type="EMBL" id="CAD9464329.1"/>
    </source>
</evidence>
<dbReference type="AlphaFoldDB" id="A0A7S2DVQ8"/>